<keyword evidence="2" id="KW-0808">Transferase</keyword>
<accession>A0A1I7Y8I2</accession>
<evidence type="ECO:0000313" key="5">
    <source>
        <dbReference type="WBParaSite" id="L893_g13812.t1"/>
    </source>
</evidence>
<comment type="similarity">
    <text evidence="1">Belongs to the sulfotransferase 1 family.</text>
</comment>
<dbReference type="InterPro" id="IPR027417">
    <property type="entry name" value="P-loop_NTPase"/>
</dbReference>
<evidence type="ECO:0000256" key="2">
    <source>
        <dbReference type="ARBA" id="ARBA00022679"/>
    </source>
</evidence>
<dbReference type="InterPro" id="IPR000863">
    <property type="entry name" value="Sulfotransferase_dom"/>
</dbReference>
<dbReference type="Pfam" id="PF00685">
    <property type="entry name" value="Sulfotransfer_1"/>
    <property type="match status" value="1"/>
</dbReference>
<keyword evidence="4" id="KW-1185">Reference proteome</keyword>
<dbReference type="SUPFAM" id="SSF52540">
    <property type="entry name" value="P-loop containing nucleoside triphosphate hydrolases"/>
    <property type="match status" value="1"/>
</dbReference>
<dbReference type="Gene3D" id="3.40.50.300">
    <property type="entry name" value="P-loop containing nucleotide triphosphate hydrolases"/>
    <property type="match status" value="1"/>
</dbReference>
<dbReference type="GO" id="GO:0008146">
    <property type="term" value="F:sulfotransferase activity"/>
    <property type="evidence" value="ECO:0007669"/>
    <property type="project" value="InterPro"/>
</dbReference>
<dbReference type="WBParaSite" id="L893_g13812.t1">
    <property type="protein sequence ID" value="L893_g13812.t1"/>
    <property type="gene ID" value="L893_g13812"/>
</dbReference>
<evidence type="ECO:0000259" key="3">
    <source>
        <dbReference type="Pfam" id="PF00685"/>
    </source>
</evidence>
<protein>
    <submittedName>
        <fullName evidence="5">Sulfotransfer_1 domain-containing protein</fullName>
    </submittedName>
</protein>
<proteinExistence type="inferred from homology"/>
<evidence type="ECO:0000256" key="1">
    <source>
        <dbReference type="ARBA" id="ARBA00005771"/>
    </source>
</evidence>
<sequence>MVVVGDNSVSVEQPEGEPRQANINGAWFPPFFKIENVSSAKSLEVFLDDVIIATFPKCGTTWVQHIVCQLMIDTYVLAPGKELFTYTPLIEFVGGDVVNKLPRPRILKSHLNIWNIPRHDDAKCILVCRNPKDTLVSWFHHMRNIKGYNWEHGDFNVFFDMFCEGRIPWGGYFDYHKGWLPYFNHANVLVLKYEDLVKDLKAEIIKIGEFLGGKAVDIVSDPSRLQPIMDSASLESMKKDQKRWFPNVLRNPESFIRKAIPGDWRNYLSVVQSDRIDRMFEKNFQNTALDGWWKAEMEWK</sequence>
<dbReference type="Proteomes" id="UP000095287">
    <property type="component" value="Unplaced"/>
</dbReference>
<reference evidence="5" key="1">
    <citation type="submission" date="2016-11" db="UniProtKB">
        <authorList>
            <consortium name="WormBaseParasite"/>
        </authorList>
    </citation>
    <scope>IDENTIFICATION</scope>
</reference>
<feature type="domain" description="Sulfotransferase" evidence="3">
    <location>
        <begin position="48"/>
        <end position="287"/>
    </location>
</feature>
<organism evidence="4 5">
    <name type="scientific">Steinernema glaseri</name>
    <dbReference type="NCBI Taxonomy" id="37863"/>
    <lineage>
        <taxon>Eukaryota</taxon>
        <taxon>Metazoa</taxon>
        <taxon>Ecdysozoa</taxon>
        <taxon>Nematoda</taxon>
        <taxon>Chromadorea</taxon>
        <taxon>Rhabditida</taxon>
        <taxon>Tylenchina</taxon>
        <taxon>Panagrolaimomorpha</taxon>
        <taxon>Strongyloidoidea</taxon>
        <taxon>Steinernematidae</taxon>
        <taxon>Steinernema</taxon>
    </lineage>
</organism>
<evidence type="ECO:0000313" key="4">
    <source>
        <dbReference type="Proteomes" id="UP000095287"/>
    </source>
</evidence>
<dbReference type="AlphaFoldDB" id="A0A1I7Y8I2"/>
<name>A0A1I7Y8I2_9BILA</name>
<dbReference type="PANTHER" id="PTHR11783">
    <property type="entry name" value="SULFOTRANSFERASE SULT"/>
    <property type="match status" value="1"/>
</dbReference>